<keyword evidence="3 8" id="KW-0418">Kinase</keyword>
<evidence type="ECO:0000256" key="4">
    <source>
        <dbReference type="ARBA" id="ARBA00022840"/>
    </source>
</evidence>
<dbReference type="GO" id="GO:0003951">
    <property type="term" value="F:NAD+ kinase activity"/>
    <property type="evidence" value="ECO:0007669"/>
    <property type="project" value="UniProtKB-UniRule"/>
</dbReference>
<protein>
    <recommendedName>
        <fullName evidence="8">NAD kinase</fullName>
        <ecNumber evidence="8">2.7.1.23</ecNumber>
    </recommendedName>
    <alternativeName>
        <fullName evidence="8">ATP-dependent NAD kinase</fullName>
    </alternativeName>
</protein>
<evidence type="ECO:0000256" key="6">
    <source>
        <dbReference type="ARBA" id="ARBA00023027"/>
    </source>
</evidence>
<dbReference type="SUPFAM" id="SSF111331">
    <property type="entry name" value="NAD kinase/diacylglycerol kinase-like"/>
    <property type="match status" value="1"/>
</dbReference>
<keyword evidence="6 8" id="KW-0520">NAD</keyword>
<comment type="cofactor">
    <cofactor evidence="8">
        <name>a divalent metal cation</name>
        <dbReference type="ChEBI" id="CHEBI:60240"/>
    </cofactor>
</comment>
<dbReference type="Pfam" id="PF01513">
    <property type="entry name" value="NAD_kinase"/>
    <property type="match status" value="1"/>
</dbReference>
<comment type="function">
    <text evidence="8">Involved in the regulation of the intracellular balance of NAD and NADP, and is a key enzyme in the biosynthesis of NADP. Catalyzes specifically the phosphorylation on 2'-hydroxyl of the adenosine moiety of NAD to yield NADP.</text>
</comment>
<comment type="catalytic activity">
    <reaction evidence="7 8">
        <text>NAD(+) + ATP = ADP + NADP(+) + H(+)</text>
        <dbReference type="Rhea" id="RHEA:18629"/>
        <dbReference type="ChEBI" id="CHEBI:15378"/>
        <dbReference type="ChEBI" id="CHEBI:30616"/>
        <dbReference type="ChEBI" id="CHEBI:57540"/>
        <dbReference type="ChEBI" id="CHEBI:58349"/>
        <dbReference type="ChEBI" id="CHEBI:456216"/>
        <dbReference type="EC" id="2.7.1.23"/>
    </reaction>
</comment>
<dbReference type="OrthoDB" id="9774737at2"/>
<dbReference type="EC" id="2.7.1.23" evidence="8"/>
<dbReference type="GO" id="GO:0005737">
    <property type="term" value="C:cytoplasm"/>
    <property type="evidence" value="ECO:0007669"/>
    <property type="project" value="UniProtKB-SubCell"/>
</dbReference>
<reference evidence="11" key="2">
    <citation type="submission" date="2016-01" db="EMBL/GenBank/DDBJ databases">
        <title>Six Aerococcus type strain genome sequencing and assembly using PacBio and Illumina Hiseq.</title>
        <authorList>
            <person name="Carkaci D."/>
            <person name="Dargis R."/>
            <person name="Nielsen X.C."/>
            <person name="Skovgaard O."/>
            <person name="Fuursted K."/>
            <person name="Christensen J.J."/>
        </authorList>
    </citation>
    <scope>NUCLEOTIDE SEQUENCE [LARGE SCALE GENOMIC DNA]</scope>
    <source>
        <strain evidence="11">CCUG43001</strain>
    </source>
</reference>
<dbReference type="RefSeq" id="WP_067975559.1">
    <property type="nucleotide sequence ID" value="NZ_CAJHKM010000002.1"/>
</dbReference>
<dbReference type="GO" id="GO:0006741">
    <property type="term" value="P:NADP+ biosynthetic process"/>
    <property type="evidence" value="ECO:0007669"/>
    <property type="project" value="UniProtKB-UniRule"/>
</dbReference>
<dbReference type="EMBL" id="PKGY01000001">
    <property type="protein sequence ID" value="PKZ23430.1"/>
    <property type="molecule type" value="Genomic_DNA"/>
</dbReference>
<dbReference type="Proteomes" id="UP000234239">
    <property type="component" value="Unassembled WGS sequence"/>
</dbReference>
<dbReference type="AlphaFoldDB" id="A0A0X8FC12"/>
<evidence type="ECO:0000256" key="8">
    <source>
        <dbReference type="HAMAP-Rule" id="MF_00361"/>
    </source>
</evidence>
<dbReference type="GO" id="GO:0051287">
    <property type="term" value="F:NAD binding"/>
    <property type="evidence" value="ECO:0007669"/>
    <property type="project" value="UniProtKB-ARBA"/>
</dbReference>
<dbReference type="KEGG" id="asan:AWM72_07320"/>
<dbReference type="InterPro" id="IPR002504">
    <property type="entry name" value="NADK"/>
</dbReference>
<accession>A0A0X8FC12</accession>
<keyword evidence="4 8" id="KW-0067">ATP-binding</keyword>
<dbReference type="InterPro" id="IPR017438">
    <property type="entry name" value="ATP-NAD_kinase_N"/>
</dbReference>
<dbReference type="HAMAP" id="MF_00361">
    <property type="entry name" value="NAD_kinase"/>
    <property type="match status" value="1"/>
</dbReference>
<evidence type="ECO:0000256" key="5">
    <source>
        <dbReference type="ARBA" id="ARBA00022857"/>
    </source>
</evidence>
<evidence type="ECO:0000256" key="2">
    <source>
        <dbReference type="ARBA" id="ARBA00022741"/>
    </source>
</evidence>
<evidence type="ECO:0000313" key="12">
    <source>
        <dbReference type="Proteomes" id="UP000234239"/>
    </source>
</evidence>
<dbReference type="InterPro" id="IPR017437">
    <property type="entry name" value="ATP-NAD_kinase_PpnK-typ_C"/>
</dbReference>
<feature type="binding site" evidence="8">
    <location>
        <position position="184"/>
    </location>
    <ligand>
        <name>NAD(+)</name>
        <dbReference type="ChEBI" id="CHEBI:57540"/>
    </ligand>
</feature>
<feature type="binding site" evidence="8">
    <location>
        <begin position="121"/>
        <end position="122"/>
    </location>
    <ligand>
        <name>NAD(+)</name>
        <dbReference type="ChEBI" id="CHEBI:57540"/>
    </ligand>
</feature>
<dbReference type="EMBL" id="CP014160">
    <property type="protein sequence ID" value="AMB94574.1"/>
    <property type="molecule type" value="Genomic_DNA"/>
</dbReference>
<dbReference type="Proteomes" id="UP000069912">
    <property type="component" value="Chromosome"/>
</dbReference>
<comment type="caution">
    <text evidence="8">Lacks conserved residue(s) required for the propagation of feature annotation.</text>
</comment>
<dbReference type="GO" id="GO:0019674">
    <property type="term" value="P:NAD+ metabolic process"/>
    <property type="evidence" value="ECO:0007669"/>
    <property type="project" value="InterPro"/>
</dbReference>
<feature type="binding site" evidence="8">
    <location>
        <begin position="45"/>
        <end position="46"/>
    </location>
    <ligand>
        <name>NAD(+)</name>
        <dbReference type="ChEBI" id="CHEBI:57540"/>
    </ligand>
</feature>
<dbReference type="Pfam" id="PF20143">
    <property type="entry name" value="NAD_kinase_C"/>
    <property type="match status" value="1"/>
</dbReference>
<organism evidence="9 11">
    <name type="scientific">Aerococcus sanguinicola</name>
    <dbReference type="NCBI Taxonomy" id="119206"/>
    <lineage>
        <taxon>Bacteria</taxon>
        <taxon>Bacillati</taxon>
        <taxon>Bacillota</taxon>
        <taxon>Bacilli</taxon>
        <taxon>Lactobacillales</taxon>
        <taxon>Aerococcaceae</taxon>
        <taxon>Aerococcus</taxon>
    </lineage>
</organism>
<evidence type="ECO:0000313" key="9">
    <source>
        <dbReference type="EMBL" id="AMB94574.1"/>
    </source>
</evidence>
<sequence length="264" mass="29920">MKVAIVNNPKTQSLAVKEKILELFLERGILLDQDQPDIVISIGGDGTLLHAFHAYQDQLDRVRFIGLHTGHLGFYTDWKDNQVAELVDAISRDQGEHVSYPLLEVRLVHSDGLSSRRLALNESAIRRYEGTMTCEVYIRDELFEVFRGDGLCVSTPTGSTGLNKSLGGAVVHPRLQTLQLTEIASLNNRVFRTLSSSMLIAPDEWIVLRPGDGEISGVYLFVDQYSAPLEEVKQIEFRIAEERIHFARYRHLHFWNRVKTSFIG</sequence>
<feature type="binding site" evidence="8">
    <location>
        <position position="149"/>
    </location>
    <ligand>
        <name>NAD(+)</name>
        <dbReference type="ChEBI" id="CHEBI:57540"/>
    </ligand>
</feature>
<comment type="subcellular location">
    <subcellularLocation>
        <location evidence="8">Cytoplasm</location>
    </subcellularLocation>
</comment>
<proteinExistence type="inferred from homology"/>
<comment type="similarity">
    <text evidence="8">Belongs to the NAD kinase family.</text>
</comment>
<evidence type="ECO:0000313" key="11">
    <source>
        <dbReference type="Proteomes" id="UP000069912"/>
    </source>
</evidence>
<feature type="active site" description="Proton acceptor" evidence="8">
    <location>
        <position position="45"/>
    </location>
</feature>
<evidence type="ECO:0000256" key="7">
    <source>
        <dbReference type="ARBA" id="ARBA00047925"/>
    </source>
</evidence>
<feature type="binding site" evidence="8">
    <location>
        <position position="147"/>
    </location>
    <ligand>
        <name>NAD(+)</name>
        <dbReference type="ChEBI" id="CHEBI:57540"/>
    </ligand>
</feature>
<feature type="binding site" evidence="8">
    <location>
        <position position="50"/>
    </location>
    <ligand>
        <name>NAD(+)</name>
        <dbReference type="ChEBI" id="CHEBI:57540"/>
    </ligand>
</feature>
<name>A0A0X8FC12_9LACT</name>
<keyword evidence="8" id="KW-0963">Cytoplasm</keyword>
<gene>
    <name evidence="8" type="primary">nadK</name>
    <name evidence="9" type="ORF">AWM72_07320</name>
    <name evidence="10" type="ORF">CYJ28_02435</name>
</gene>
<dbReference type="PANTHER" id="PTHR20275:SF0">
    <property type="entry name" value="NAD KINASE"/>
    <property type="match status" value="1"/>
</dbReference>
<keyword evidence="11" id="KW-1185">Reference proteome</keyword>
<dbReference type="InterPro" id="IPR016064">
    <property type="entry name" value="NAD/diacylglycerol_kinase_sf"/>
</dbReference>
<dbReference type="Gene3D" id="3.40.50.10330">
    <property type="entry name" value="Probable inorganic polyphosphate/atp-NAD kinase, domain 1"/>
    <property type="match status" value="1"/>
</dbReference>
<dbReference type="GO" id="GO:0005524">
    <property type="term" value="F:ATP binding"/>
    <property type="evidence" value="ECO:0007669"/>
    <property type="project" value="UniProtKB-KW"/>
</dbReference>
<dbReference type="NCBIfam" id="NF003424">
    <property type="entry name" value="PRK04885.1"/>
    <property type="match status" value="1"/>
</dbReference>
<keyword evidence="2 8" id="KW-0547">Nucleotide-binding</keyword>
<dbReference type="GeneID" id="92903873"/>
<evidence type="ECO:0000313" key="10">
    <source>
        <dbReference type="EMBL" id="PKZ23430.1"/>
    </source>
</evidence>
<keyword evidence="1 8" id="KW-0808">Transferase</keyword>
<dbReference type="PANTHER" id="PTHR20275">
    <property type="entry name" value="NAD KINASE"/>
    <property type="match status" value="1"/>
</dbReference>
<reference evidence="10 12" key="3">
    <citation type="submission" date="2017-12" db="EMBL/GenBank/DDBJ databases">
        <title>Phylogenetic diversity of female urinary microbiome.</title>
        <authorList>
            <person name="Thomas-White K."/>
            <person name="Wolfe A.J."/>
        </authorList>
    </citation>
    <scope>NUCLEOTIDE SEQUENCE [LARGE SCALE GENOMIC DNA]</scope>
    <source>
        <strain evidence="10 12">UMB0139</strain>
    </source>
</reference>
<dbReference type="Gene3D" id="2.60.200.30">
    <property type="entry name" value="Probable inorganic polyphosphate/atp-NAD kinase, domain 2"/>
    <property type="match status" value="1"/>
</dbReference>
<reference evidence="9 11" key="1">
    <citation type="journal article" date="2016" name="Genome Announc.">
        <title>Complete Genome Sequences of Aerococcus christensenii CCUG 28831T, Aerococcus sanguinicola CCUG 43001T, Aerococcus urinae CCUG 36881T, Aerococcus urinaeequi CCUG 28094T, Aerococcus urinaehominis CCUG 42038 BT, and Aerococcus viridans CCUG 4311T.</title>
        <authorList>
            <person name="Carkaci D."/>
            <person name="Dargis R."/>
            <person name="Nielsen X.C."/>
            <person name="Skovgaard O."/>
            <person name="Fuursted K."/>
            <person name="Christensen J.J."/>
        </authorList>
    </citation>
    <scope>NUCLEOTIDE SEQUENCE [LARGE SCALE GENOMIC DNA]</scope>
    <source>
        <strain evidence="9 11">CCUG43001</strain>
    </source>
</reference>
<evidence type="ECO:0000256" key="1">
    <source>
        <dbReference type="ARBA" id="ARBA00022679"/>
    </source>
</evidence>
<keyword evidence="5 8" id="KW-0521">NADP</keyword>
<dbReference type="GO" id="GO:0046872">
    <property type="term" value="F:metal ion binding"/>
    <property type="evidence" value="ECO:0007669"/>
    <property type="project" value="UniProtKB-UniRule"/>
</dbReference>
<evidence type="ECO:0000256" key="3">
    <source>
        <dbReference type="ARBA" id="ARBA00022777"/>
    </source>
</evidence>